<comment type="caution">
    <text evidence="5">The sequence shown here is derived from an EMBL/GenBank/DDBJ whole genome shotgun (WGS) entry which is preliminary data.</text>
</comment>
<dbReference type="RefSeq" id="WP_114958136.1">
    <property type="nucleotide sequence ID" value="NZ_JBHSJF010000005.1"/>
</dbReference>
<keyword evidence="1" id="KW-0547">Nucleotide-binding</keyword>
<evidence type="ECO:0000259" key="4">
    <source>
        <dbReference type="SMART" id="SM00797"/>
    </source>
</evidence>
<dbReference type="SMART" id="SM00797">
    <property type="entry name" value="AHS2"/>
    <property type="match status" value="1"/>
</dbReference>
<evidence type="ECO:0000313" key="5">
    <source>
        <dbReference type="EMBL" id="MFC5067680.1"/>
    </source>
</evidence>
<protein>
    <submittedName>
        <fullName evidence="5">Biotin-dependent carboxyltransferase family protein</fullName>
    </submittedName>
</protein>
<evidence type="ECO:0000256" key="2">
    <source>
        <dbReference type="ARBA" id="ARBA00022801"/>
    </source>
</evidence>
<proteinExistence type="predicted"/>
<dbReference type="PANTHER" id="PTHR43309:SF3">
    <property type="entry name" value="5-OXOPROLINASE SUBUNIT C"/>
    <property type="match status" value="1"/>
</dbReference>
<sequence length="325" mass="34182">MTFEVLDPGLQTTVQDLGRRGHLALGVPLSGALDATSLRLANLLVDNGEGAAALECRSPGPVLRVSAPSARIALAGTAAPLIVERGGDVVEWPSWRSVDLVEGDIVRVAPFADTAVAYLAIAGGVAVPEVLGSRSTFLRGGFGGLRGRALKAGDALSARDRERAGPCLTLIQPPLIDEFPTLRMVKGPQAPMFGESALIELVRESYTVTRDLDRMGARLSGPELVRKESGEMLSDGTVPGALQVPPSGQPILLLADCQTTGGYPKIATVISADVPAAGRLMAGSRVRFAWVEVEEAVDALGEAERLFHRRVGMIATVREGTRFSC</sequence>
<evidence type="ECO:0000256" key="1">
    <source>
        <dbReference type="ARBA" id="ARBA00022741"/>
    </source>
</evidence>
<keyword evidence="2" id="KW-0378">Hydrolase</keyword>
<organism evidence="5 6">
    <name type="scientific">Flaviflagellibacter deserti</name>
    <dbReference type="NCBI Taxonomy" id="2267266"/>
    <lineage>
        <taxon>Bacteria</taxon>
        <taxon>Pseudomonadati</taxon>
        <taxon>Pseudomonadota</taxon>
        <taxon>Alphaproteobacteria</taxon>
        <taxon>Hyphomicrobiales</taxon>
        <taxon>Flaviflagellibacter</taxon>
    </lineage>
</organism>
<accession>A0ABV9YXV4</accession>
<dbReference type="InterPro" id="IPR052708">
    <property type="entry name" value="PxpC"/>
</dbReference>
<dbReference type="Proteomes" id="UP001595796">
    <property type="component" value="Unassembled WGS sequence"/>
</dbReference>
<dbReference type="InterPro" id="IPR003778">
    <property type="entry name" value="CT_A_B"/>
</dbReference>
<dbReference type="SUPFAM" id="SSF50891">
    <property type="entry name" value="Cyclophilin-like"/>
    <property type="match status" value="1"/>
</dbReference>
<name>A0ABV9YXV4_9HYPH</name>
<reference evidence="6" key="1">
    <citation type="journal article" date="2019" name="Int. J. Syst. Evol. Microbiol.">
        <title>The Global Catalogue of Microorganisms (GCM) 10K type strain sequencing project: providing services to taxonomists for standard genome sequencing and annotation.</title>
        <authorList>
            <consortium name="The Broad Institute Genomics Platform"/>
            <consortium name="The Broad Institute Genome Sequencing Center for Infectious Disease"/>
            <person name="Wu L."/>
            <person name="Ma J."/>
        </authorList>
    </citation>
    <scope>NUCLEOTIDE SEQUENCE [LARGE SCALE GENOMIC DNA]</scope>
    <source>
        <strain evidence="6">CGMCC 1.16444</strain>
    </source>
</reference>
<dbReference type="InterPro" id="IPR029000">
    <property type="entry name" value="Cyclophilin-like_dom_sf"/>
</dbReference>
<evidence type="ECO:0000256" key="3">
    <source>
        <dbReference type="ARBA" id="ARBA00022840"/>
    </source>
</evidence>
<dbReference type="Gene3D" id="2.40.100.10">
    <property type="entry name" value="Cyclophilin-like"/>
    <property type="match status" value="1"/>
</dbReference>
<dbReference type="EMBL" id="JBHSJF010000005">
    <property type="protein sequence ID" value="MFC5067680.1"/>
    <property type="molecule type" value="Genomic_DNA"/>
</dbReference>
<feature type="domain" description="Carboxyltransferase" evidence="4">
    <location>
        <begin position="24"/>
        <end position="306"/>
    </location>
</feature>
<gene>
    <name evidence="5" type="ORF">ACFPFW_06580</name>
</gene>
<dbReference type="Pfam" id="PF02626">
    <property type="entry name" value="CT_A_B"/>
    <property type="match status" value="1"/>
</dbReference>
<dbReference type="PANTHER" id="PTHR43309">
    <property type="entry name" value="5-OXOPROLINASE SUBUNIT C"/>
    <property type="match status" value="1"/>
</dbReference>
<keyword evidence="6" id="KW-1185">Reference proteome</keyword>
<evidence type="ECO:0000313" key="6">
    <source>
        <dbReference type="Proteomes" id="UP001595796"/>
    </source>
</evidence>
<dbReference type="NCBIfam" id="TIGR00724">
    <property type="entry name" value="urea_amlyse_rel"/>
    <property type="match status" value="1"/>
</dbReference>
<keyword evidence="3" id="KW-0067">ATP-binding</keyword>